<name>A0ACB9K492_9ASTR</name>
<proteinExistence type="predicted"/>
<keyword evidence="2" id="KW-1185">Reference proteome</keyword>
<dbReference type="Proteomes" id="UP001056120">
    <property type="component" value="Linkage Group LG01"/>
</dbReference>
<reference evidence="2" key="1">
    <citation type="journal article" date="2022" name="Mol. Ecol. Resour.">
        <title>The genomes of chicory, endive, great burdock and yacon provide insights into Asteraceae palaeo-polyploidization history and plant inulin production.</title>
        <authorList>
            <person name="Fan W."/>
            <person name="Wang S."/>
            <person name="Wang H."/>
            <person name="Wang A."/>
            <person name="Jiang F."/>
            <person name="Liu H."/>
            <person name="Zhao H."/>
            <person name="Xu D."/>
            <person name="Zhang Y."/>
        </authorList>
    </citation>
    <scope>NUCLEOTIDE SEQUENCE [LARGE SCALE GENOMIC DNA]</scope>
    <source>
        <strain evidence="2">cv. Yunnan</strain>
    </source>
</reference>
<reference evidence="1 2" key="2">
    <citation type="journal article" date="2022" name="Mol. Ecol. Resour.">
        <title>The genomes of chicory, endive, great burdock and yacon provide insights into Asteraceae paleo-polyploidization history and plant inulin production.</title>
        <authorList>
            <person name="Fan W."/>
            <person name="Wang S."/>
            <person name="Wang H."/>
            <person name="Wang A."/>
            <person name="Jiang F."/>
            <person name="Liu H."/>
            <person name="Zhao H."/>
            <person name="Xu D."/>
            <person name="Zhang Y."/>
        </authorList>
    </citation>
    <scope>NUCLEOTIDE SEQUENCE [LARGE SCALE GENOMIC DNA]</scope>
    <source>
        <strain evidence="2">cv. Yunnan</strain>
        <tissue evidence="1">Leaves</tissue>
    </source>
</reference>
<evidence type="ECO:0000313" key="1">
    <source>
        <dbReference type="EMBL" id="KAI3827077.1"/>
    </source>
</evidence>
<accession>A0ACB9K492</accession>
<dbReference type="EMBL" id="CM042018">
    <property type="protein sequence ID" value="KAI3827077.1"/>
    <property type="molecule type" value="Genomic_DNA"/>
</dbReference>
<organism evidence="1 2">
    <name type="scientific">Smallanthus sonchifolius</name>
    <dbReference type="NCBI Taxonomy" id="185202"/>
    <lineage>
        <taxon>Eukaryota</taxon>
        <taxon>Viridiplantae</taxon>
        <taxon>Streptophyta</taxon>
        <taxon>Embryophyta</taxon>
        <taxon>Tracheophyta</taxon>
        <taxon>Spermatophyta</taxon>
        <taxon>Magnoliopsida</taxon>
        <taxon>eudicotyledons</taxon>
        <taxon>Gunneridae</taxon>
        <taxon>Pentapetalae</taxon>
        <taxon>asterids</taxon>
        <taxon>campanulids</taxon>
        <taxon>Asterales</taxon>
        <taxon>Asteraceae</taxon>
        <taxon>Asteroideae</taxon>
        <taxon>Heliantheae alliance</taxon>
        <taxon>Millerieae</taxon>
        <taxon>Smallanthus</taxon>
    </lineage>
</organism>
<protein>
    <submittedName>
        <fullName evidence="1">Uncharacterized protein</fullName>
    </submittedName>
</protein>
<sequence length="121" mass="13244">MGNRRVEANIAKFSMENGEIYPPINSGKSNDSGNAYGSFCEDRMEIFQGGPGKQRKTGDGGKIIEVKSNTSDSMNSMIKFLLEEQWTSKPLGPFILVCGLKSAEVELENADVVKQFMTSSP</sequence>
<gene>
    <name evidence="1" type="ORF">L1987_01140</name>
</gene>
<evidence type="ECO:0000313" key="2">
    <source>
        <dbReference type="Proteomes" id="UP001056120"/>
    </source>
</evidence>
<comment type="caution">
    <text evidence="1">The sequence shown here is derived from an EMBL/GenBank/DDBJ whole genome shotgun (WGS) entry which is preliminary data.</text>
</comment>